<evidence type="ECO:0000259" key="3">
    <source>
        <dbReference type="Pfam" id="PF08378"/>
    </source>
</evidence>
<comment type="caution">
    <text evidence="4">The sequence shown here is derived from an EMBL/GenBank/DDBJ whole genome shotgun (WGS) entry which is preliminary data.</text>
</comment>
<feature type="region of interest" description="Disordered" evidence="1">
    <location>
        <begin position="313"/>
        <end position="372"/>
    </location>
</feature>
<feature type="transmembrane region" description="Helical" evidence="2">
    <location>
        <begin position="286"/>
        <end position="307"/>
    </location>
</feature>
<feature type="compositionally biased region" description="Polar residues" evidence="1">
    <location>
        <begin position="257"/>
        <end position="274"/>
    </location>
</feature>
<dbReference type="Pfam" id="PF08378">
    <property type="entry name" value="NERD"/>
    <property type="match status" value="1"/>
</dbReference>
<reference evidence="4" key="2">
    <citation type="submission" date="2022-12" db="EMBL/GenBank/DDBJ databases">
        <authorList>
            <person name="Dechsakulwatana C."/>
            <person name="Rungsihiranrut A."/>
            <person name="Muangchinda C."/>
            <person name="Ningthoujam R."/>
            <person name="Klankeo P."/>
            <person name="Pinyakong O."/>
        </authorList>
    </citation>
    <scope>NUCLEOTIDE SEQUENCE</scope>
    <source>
        <strain evidence="4">TL01-2</strain>
    </source>
</reference>
<proteinExistence type="predicted"/>
<dbReference type="Proteomes" id="UP001269400">
    <property type="component" value="Unassembled WGS sequence"/>
</dbReference>
<reference evidence="4" key="1">
    <citation type="journal article" date="2022" name="J Environ Chem Eng">
        <title>Biodegradation of petroleum oil using a constructed nonpathogenic and heavy metal-tolerant bacterial consortium isolated from marine sponges.</title>
        <authorList>
            <person name="Dechsakulwatana C."/>
            <person name="Rungsihiranrut A."/>
            <person name="Muangchinda C."/>
            <person name="Ningthoujam R."/>
            <person name="Klankeo P."/>
            <person name="Pinyakong O."/>
        </authorList>
    </citation>
    <scope>NUCLEOTIDE SEQUENCE</scope>
    <source>
        <strain evidence="4">TL01-2</strain>
    </source>
</reference>
<evidence type="ECO:0000313" key="5">
    <source>
        <dbReference type="Proteomes" id="UP001269400"/>
    </source>
</evidence>
<evidence type="ECO:0000256" key="2">
    <source>
        <dbReference type="SAM" id="Phobius"/>
    </source>
</evidence>
<evidence type="ECO:0000313" key="4">
    <source>
        <dbReference type="EMBL" id="MDU9693437.1"/>
    </source>
</evidence>
<keyword evidence="2" id="KW-0812">Transmembrane</keyword>
<evidence type="ECO:0000256" key="1">
    <source>
        <dbReference type="SAM" id="MobiDB-lite"/>
    </source>
</evidence>
<feature type="region of interest" description="Disordered" evidence="1">
    <location>
        <begin position="246"/>
        <end position="283"/>
    </location>
</feature>
<feature type="compositionally biased region" description="Basic and acidic residues" evidence="1">
    <location>
        <begin position="313"/>
        <end position="336"/>
    </location>
</feature>
<dbReference type="AlphaFoldDB" id="A0AAX6NCC2"/>
<dbReference type="InterPro" id="IPR011528">
    <property type="entry name" value="NERD"/>
</dbReference>
<dbReference type="EMBL" id="JAPTGD010000002">
    <property type="protein sequence ID" value="MDU9693437.1"/>
    <property type="molecule type" value="Genomic_DNA"/>
</dbReference>
<dbReference type="RefSeq" id="WP_316910664.1">
    <property type="nucleotide sequence ID" value="NZ_JAPTGD010000002.1"/>
</dbReference>
<sequence>MAQFLGRDQLESTLHSSMVLSHSDIKGLEGELKVGDLLAKYLPDDTYVIAHPSIGKYDPDFLIISPRYGFRLLEVKNWSINNISNVYSNGAMKIASIEQTRNPLNQVKKHIDEFNGYLKSLKISTLGDSYKLVGFSVIHIGFNRSDIQQKISNWNSMNRESFFKHHLFADQLNNNLDYLLEKATKYTIYDRRIMLSPATLQQIVESVTISDEITNDNPKEVSNKLNKFDEELAELKNQFASIKSDNVEQVKEPISPSPVTTNQEKPTAEQTLGSRQRRGKQKKNKASFVPAIVLVAILGIGAAWLFLPSVKSDTTKPNEEVQTTKKGKEVSDDKDTQNAQETQKTPNTVNEQPVNSDTNEQDSTTESAVSNSAYTNVTDLTTNARLGDYVELEVTVQQFTYDQGSGTKFLILGDSQTQMDGVIFKGTDVPFISQGETYKFKGEFNEYKGKEELIINSVE</sequence>
<name>A0AAX6NCC2_PRIAR</name>
<feature type="domain" description="NERD" evidence="3">
    <location>
        <begin position="26"/>
        <end position="118"/>
    </location>
</feature>
<protein>
    <submittedName>
        <fullName evidence="4">Nuclease-related domain-containing protein</fullName>
    </submittedName>
</protein>
<accession>A0AAX6NCC2</accession>
<keyword evidence="2" id="KW-0472">Membrane</keyword>
<keyword evidence="2" id="KW-1133">Transmembrane helix</keyword>
<gene>
    <name evidence="4" type="ORF">O0Q50_19880</name>
</gene>
<organism evidence="4 5">
    <name type="scientific">Priestia aryabhattai</name>
    <name type="common">Bacillus aryabhattai</name>
    <dbReference type="NCBI Taxonomy" id="412384"/>
    <lineage>
        <taxon>Bacteria</taxon>
        <taxon>Bacillati</taxon>
        <taxon>Bacillota</taxon>
        <taxon>Bacilli</taxon>
        <taxon>Bacillales</taxon>
        <taxon>Bacillaceae</taxon>
        <taxon>Priestia</taxon>
    </lineage>
</organism>
<feature type="compositionally biased region" description="Polar residues" evidence="1">
    <location>
        <begin position="337"/>
        <end position="372"/>
    </location>
</feature>